<keyword evidence="2" id="KW-0784">Thiamine biosynthesis</keyword>
<dbReference type="GO" id="GO:0005737">
    <property type="term" value="C:cytoplasm"/>
    <property type="evidence" value="ECO:0007669"/>
    <property type="project" value="TreeGrafter"/>
</dbReference>
<comment type="caution">
    <text evidence="5">The sequence shown here is derived from an EMBL/GenBank/DDBJ whole genome shotgun (WGS) entry which is preliminary data.</text>
</comment>
<dbReference type="GO" id="GO:0009229">
    <property type="term" value="P:thiamine diphosphate biosynthetic process"/>
    <property type="evidence" value="ECO:0007669"/>
    <property type="project" value="UniProtKB-UniPathway"/>
</dbReference>
<evidence type="ECO:0000313" key="6">
    <source>
        <dbReference type="Proteomes" id="UP000192491"/>
    </source>
</evidence>
<evidence type="ECO:0000256" key="3">
    <source>
        <dbReference type="ARBA" id="ARBA00023002"/>
    </source>
</evidence>
<dbReference type="InterPro" id="IPR036188">
    <property type="entry name" value="FAD/NAD-bd_sf"/>
</dbReference>
<organism evidence="5 6">
    <name type="scientific">Thiothrix lacustris</name>
    <dbReference type="NCBI Taxonomy" id="525917"/>
    <lineage>
        <taxon>Bacteria</taxon>
        <taxon>Pseudomonadati</taxon>
        <taxon>Pseudomonadota</taxon>
        <taxon>Gammaproteobacteria</taxon>
        <taxon>Thiotrichales</taxon>
        <taxon>Thiotrichaceae</taxon>
        <taxon>Thiothrix</taxon>
    </lineage>
</organism>
<dbReference type="InterPro" id="IPR012727">
    <property type="entry name" value="Gly_oxidase_ThiO"/>
</dbReference>
<dbReference type="PANTHER" id="PTHR13847">
    <property type="entry name" value="SARCOSINE DEHYDROGENASE-RELATED"/>
    <property type="match status" value="1"/>
</dbReference>
<keyword evidence="3" id="KW-0560">Oxidoreductase</keyword>
<evidence type="ECO:0000259" key="4">
    <source>
        <dbReference type="Pfam" id="PF01266"/>
    </source>
</evidence>
<dbReference type="PANTHER" id="PTHR13847:SF289">
    <property type="entry name" value="GLYCINE OXIDASE"/>
    <property type="match status" value="1"/>
</dbReference>
<dbReference type="GO" id="GO:0050660">
    <property type="term" value="F:flavin adenine dinucleotide binding"/>
    <property type="evidence" value="ECO:0007669"/>
    <property type="project" value="InterPro"/>
</dbReference>
<dbReference type="NCBIfam" id="TIGR02352">
    <property type="entry name" value="thiamin_ThiO"/>
    <property type="match status" value="1"/>
</dbReference>
<dbReference type="EMBL" id="MTEJ01000014">
    <property type="protein sequence ID" value="OQX15444.1"/>
    <property type="molecule type" value="Genomic_DNA"/>
</dbReference>
<dbReference type="SUPFAM" id="SSF54373">
    <property type="entry name" value="FAD-linked reductases, C-terminal domain"/>
    <property type="match status" value="1"/>
</dbReference>
<proteinExistence type="predicted"/>
<reference evidence="5 6" key="1">
    <citation type="submission" date="2017-01" db="EMBL/GenBank/DDBJ databases">
        <title>Novel large sulfur bacteria in the metagenomes of groundwater-fed chemosynthetic microbial mats in the Lake Huron basin.</title>
        <authorList>
            <person name="Sharrar A.M."/>
            <person name="Flood B.E."/>
            <person name="Bailey J.V."/>
            <person name="Jones D.S."/>
            <person name="Biddanda B."/>
            <person name="Ruberg S.A."/>
            <person name="Marcus D.N."/>
            <person name="Dick G.J."/>
        </authorList>
    </citation>
    <scope>NUCLEOTIDE SEQUENCE [LARGE SCALE GENOMIC DNA]</scope>
    <source>
        <strain evidence="5">A8</strain>
    </source>
</reference>
<accession>A0A1Y1QXD1</accession>
<dbReference type="Gene3D" id="3.50.50.60">
    <property type="entry name" value="FAD/NAD(P)-binding domain"/>
    <property type="match status" value="1"/>
</dbReference>
<dbReference type="AlphaFoldDB" id="A0A1Y1QXD1"/>
<sequence length="384" mass="42397">MKDAIIVGGGILGMLTARFLHEAGMKVMIIDQGELGKESTWAGGGILSPLYPWRYPDAISRLTQYSQQHYPALCDTLQDITGIDPQWIRSGLLMTDANESAAAQAWAQTWGYTLQPLNTGTEMHTCEPQLAESFQQGMFMPAIAQMRNPRIADSLRTSLRLLPIEIAEHYPVTGLETANGRVTGVQLGNEVFKANNVILTTGAWTGLFPEMQALNVDIRPVRGQMILFRGPKGLLKRIVLHEGRYLIPRQDGRILCGSTLEMRGFDKQTTAAGLDELRETAYAIMPALRELPINNHWSGLRPGSPNGVPYIDEHPDIAGLYVNAGHYRYGVTMALASVQLLTDVMLGRTPCIDPTPYRLDAVRTPSAEFIRTEILENANLNQGL</sequence>
<dbReference type="Pfam" id="PF01266">
    <property type="entry name" value="DAO"/>
    <property type="match status" value="1"/>
</dbReference>
<dbReference type="UniPathway" id="UPA00060"/>
<evidence type="ECO:0000256" key="1">
    <source>
        <dbReference type="ARBA" id="ARBA00004948"/>
    </source>
</evidence>
<gene>
    <name evidence="5" type="ORF">BWK73_06800</name>
</gene>
<evidence type="ECO:0000313" key="5">
    <source>
        <dbReference type="EMBL" id="OQX15444.1"/>
    </source>
</evidence>
<dbReference type="SUPFAM" id="SSF51905">
    <property type="entry name" value="FAD/NAD(P)-binding domain"/>
    <property type="match status" value="1"/>
</dbReference>
<dbReference type="Gene3D" id="3.30.9.10">
    <property type="entry name" value="D-Amino Acid Oxidase, subunit A, domain 2"/>
    <property type="match status" value="1"/>
</dbReference>
<evidence type="ECO:0000256" key="2">
    <source>
        <dbReference type="ARBA" id="ARBA00022977"/>
    </source>
</evidence>
<dbReference type="InterPro" id="IPR006076">
    <property type="entry name" value="FAD-dep_OxRdtase"/>
</dbReference>
<dbReference type="GO" id="GO:0016491">
    <property type="term" value="F:oxidoreductase activity"/>
    <property type="evidence" value="ECO:0007669"/>
    <property type="project" value="UniProtKB-KW"/>
</dbReference>
<dbReference type="Proteomes" id="UP000192491">
    <property type="component" value="Unassembled WGS sequence"/>
</dbReference>
<protein>
    <submittedName>
        <fullName evidence="5">Glycine oxidase ThiO</fullName>
    </submittedName>
</protein>
<comment type="pathway">
    <text evidence="1">Cofactor biosynthesis; thiamine diphosphate biosynthesis.</text>
</comment>
<dbReference type="GO" id="GO:0009228">
    <property type="term" value="P:thiamine biosynthetic process"/>
    <property type="evidence" value="ECO:0007669"/>
    <property type="project" value="UniProtKB-KW"/>
</dbReference>
<feature type="domain" description="FAD dependent oxidoreductase" evidence="4">
    <location>
        <begin position="3"/>
        <end position="343"/>
    </location>
</feature>
<name>A0A1Y1QXD1_9GAMM</name>